<feature type="region of interest" description="Disordered" evidence="2">
    <location>
        <begin position="47"/>
        <end position="66"/>
    </location>
</feature>
<keyword evidence="1" id="KW-0378">Hydrolase</keyword>
<sequence>MMRTNSYYWLFLYLLLTNTLKIIEYGNGETLLFDDVKSTFLSKQKFDDDVEPESGEGQVARGRSSDRGNHSLCYVVRKGNIQVKRHNGVVRTITGVRHIPDFKRNLISLSTLEANGCKYSGEDGVMKVFMGALVLMKAIQSGGLYVLQDDVFPTFKEWKVLIENQSRTKIKKLRIDNGLEFCRESFNALCHKYGIARNHTLVRTPQQNKIAERINMTMVR</sequence>
<dbReference type="InterPro" id="IPR039537">
    <property type="entry name" value="Retrotran_Ty1/copia-like"/>
</dbReference>
<dbReference type="EMBL" id="BKCJ010005308">
    <property type="protein sequence ID" value="GEU66016.1"/>
    <property type="molecule type" value="Genomic_DNA"/>
</dbReference>
<feature type="signal peptide" evidence="3">
    <location>
        <begin position="1"/>
        <end position="28"/>
    </location>
</feature>
<evidence type="ECO:0000256" key="2">
    <source>
        <dbReference type="SAM" id="MobiDB-lite"/>
    </source>
</evidence>
<name>A0A6L2LW61_TANCI</name>
<dbReference type="PROSITE" id="PS50994">
    <property type="entry name" value="INTEGRASE"/>
    <property type="match status" value="1"/>
</dbReference>
<evidence type="ECO:0000256" key="1">
    <source>
        <dbReference type="ARBA" id="ARBA00022670"/>
    </source>
</evidence>
<dbReference type="PANTHER" id="PTHR42648">
    <property type="entry name" value="TRANSPOSASE, PUTATIVE-RELATED"/>
    <property type="match status" value="1"/>
</dbReference>
<dbReference type="AlphaFoldDB" id="A0A6L2LW61"/>
<dbReference type="InterPro" id="IPR054722">
    <property type="entry name" value="PolX-like_BBD"/>
</dbReference>
<dbReference type="InterPro" id="IPR001584">
    <property type="entry name" value="Integrase_cat-core"/>
</dbReference>
<organism evidence="5">
    <name type="scientific">Tanacetum cinerariifolium</name>
    <name type="common">Dalmatian daisy</name>
    <name type="synonym">Chrysanthemum cinerariifolium</name>
    <dbReference type="NCBI Taxonomy" id="118510"/>
    <lineage>
        <taxon>Eukaryota</taxon>
        <taxon>Viridiplantae</taxon>
        <taxon>Streptophyta</taxon>
        <taxon>Embryophyta</taxon>
        <taxon>Tracheophyta</taxon>
        <taxon>Spermatophyta</taxon>
        <taxon>Magnoliopsida</taxon>
        <taxon>eudicotyledons</taxon>
        <taxon>Gunneridae</taxon>
        <taxon>Pentapetalae</taxon>
        <taxon>asterids</taxon>
        <taxon>campanulids</taxon>
        <taxon>Asterales</taxon>
        <taxon>Asteraceae</taxon>
        <taxon>Asteroideae</taxon>
        <taxon>Anthemideae</taxon>
        <taxon>Anthemidinae</taxon>
        <taxon>Tanacetum</taxon>
    </lineage>
</organism>
<dbReference type="InterPro" id="IPR036397">
    <property type="entry name" value="RNaseH_sf"/>
</dbReference>
<dbReference type="SUPFAM" id="SSF53098">
    <property type="entry name" value="Ribonuclease H-like"/>
    <property type="match status" value="1"/>
</dbReference>
<protein>
    <submittedName>
        <fullName evidence="5">Retrovirus-related Pol polyprotein from transposon TNT 1-94</fullName>
    </submittedName>
</protein>
<dbReference type="GO" id="GO:0006508">
    <property type="term" value="P:proteolysis"/>
    <property type="evidence" value="ECO:0007669"/>
    <property type="project" value="UniProtKB-KW"/>
</dbReference>
<comment type="caution">
    <text evidence="5">The sequence shown here is derived from an EMBL/GenBank/DDBJ whole genome shotgun (WGS) entry which is preliminary data.</text>
</comment>
<dbReference type="InterPro" id="IPR012337">
    <property type="entry name" value="RNaseH-like_sf"/>
</dbReference>
<evidence type="ECO:0000259" key="4">
    <source>
        <dbReference type="PROSITE" id="PS50994"/>
    </source>
</evidence>
<feature type="chain" id="PRO_5026883710" evidence="3">
    <location>
        <begin position="29"/>
        <end position="220"/>
    </location>
</feature>
<proteinExistence type="predicted"/>
<accession>A0A6L2LW61</accession>
<dbReference type="Pfam" id="PF22936">
    <property type="entry name" value="Pol_BBD"/>
    <property type="match status" value="1"/>
</dbReference>
<dbReference type="Gene3D" id="3.30.420.10">
    <property type="entry name" value="Ribonuclease H-like superfamily/Ribonuclease H"/>
    <property type="match status" value="1"/>
</dbReference>
<dbReference type="GO" id="GO:0008233">
    <property type="term" value="F:peptidase activity"/>
    <property type="evidence" value="ECO:0007669"/>
    <property type="project" value="UniProtKB-KW"/>
</dbReference>
<reference evidence="5" key="1">
    <citation type="journal article" date="2019" name="Sci. Rep.">
        <title>Draft genome of Tanacetum cinerariifolium, the natural source of mosquito coil.</title>
        <authorList>
            <person name="Yamashiro T."/>
            <person name="Shiraishi A."/>
            <person name="Satake H."/>
            <person name="Nakayama K."/>
        </authorList>
    </citation>
    <scope>NUCLEOTIDE SEQUENCE</scope>
</reference>
<keyword evidence="3" id="KW-0732">Signal</keyword>
<feature type="domain" description="Integrase catalytic" evidence="4">
    <location>
        <begin position="171"/>
        <end position="220"/>
    </location>
</feature>
<dbReference type="PANTHER" id="PTHR42648:SF28">
    <property type="entry name" value="TRANSPOSON-ENCODED PROTEIN WITH RIBONUCLEASE H-LIKE AND RETROVIRUS ZINC FINGER-LIKE DOMAINS"/>
    <property type="match status" value="1"/>
</dbReference>
<dbReference type="GO" id="GO:0003676">
    <property type="term" value="F:nucleic acid binding"/>
    <property type="evidence" value="ECO:0007669"/>
    <property type="project" value="InterPro"/>
</dbReference>
<dbReference type="GO" id="GO:0015074">
    <property type="term" value="P:DNA integration"/>
    <property type="evidence" value="ECO:0007669"/>
    <property type="project" value="InterPro"/>
</dbReference>
<evidence type="ECO:0000313" key="5">
    <source>
        <dbReference type="EMBL" id="GEU66016.1"/>
    </source>
</evidence>
<keyword evidence="1" id="KW-0645">Protease</keyword>
<gene>
    <name evidence="5" type="ORF">Tci_037994</name>
</gene>
<evidence type="ECO:0000256" key="3">
    <source>
        <dbReference type="SAM" id="SignalP"/>
    </source>
</evidence>